<comment type="subcellular location">
    <subcellularLocation>
        <location evidence="1 2">Nucleus</location>
    </subcellularLocation>
</comment>
<evidence type="ECO:0000256" key="1">
    <source>
        <dbReference type="PROSITE-ProRule" id="PRU00108"/>
    </source>
</evidence>
<proteinExistence type="predicted"/>
<dbReference type="EMBL" id="BLXT01002413">
    <property type="protein sequence ID" value="GFN94092.1"/>
    <property type="molecule type" value="Genomic_DNA"/>
</dbReference>
<dbReference type="PANTHER" id="PTHR14618">
    <property type="entry name" value="HOMEODOX-CONTAINING PROTEIN 1 HMBOX1"/>
    <property type="match status" value="1"/>
</dbReference>
<feature type="region of interest" description="Disordered" evidence="3">
    <location>
        <begin position="490"/>
        <end position="558"/>
    </location>
</feature>
<dbReference type="PROSITE" id="PS51937">
    <property type="entry name" value="HNF_P1"/>
    <property type="match status" value="1"/>
</dbReference>
<dbReference type="GO" id="GO:0045893">
    <property type="term" value="P:positive regulation of DNA-templated transcription"/>
    <property type="evidence" value="ECO:0007669"/>
    <property type="project" value="InterPro"/>
</dbReference>
<keyword evidence="1 2" id="KW-0371">Homeobox</keyword>
<dbReference type="Gene3D" id="1.10.10.60">
    <property type="entry name" value="Homeodomain-like"/>
    <property type="match status" value="1"/>
</dbReference>
<dbReference type="AlphaFoldDB" id="A0AAV3ZHU4"/>
<evidence type="ECO:0000256" key="2">
    <source>
        <dbReference type="RuleBase" id="RU000682"/>
    </source>
</evidence>
<keyword evidence="1 2" id="KW-0238">DNA-binding</keyword>
<evidence type="ECO:0000313" key="7">
    <source>
        <dbReference type="Proteomes" id="UP000735302"/>
    </source>
</evidence>
<gene>
    <name evidence="6" type="ORF">PoB_002059800</name>
</gene>
<keyword evidence="1 2" id="KW-0539">Nucleus</keyword>
<reference evidence="6 7" key="1">
    <citation type="journal article" date="2021" name="Elife">
        <title>Chloroplast acquisition without the gene transfer in kleptoplastic sea slugs, Plakobranchus ocellatus.</title>
        <authorList>
            <person name="Maeda T."/>
            <person name="Takahashi S."/>
            <person name="Yoshida T."/>
            <person name="Shimamura S."/>
            <person name="Takaki Y."/>
            <person name="Nagai Y."/>
            <person name="Toyoda A."/>
            <person name="Suzuki Y."/>
            <person name="Arimoto A."/>
            <person name="Ishii H."/>
            <person name="Satoh N."/>
            <person name="Nishiyama T."/>
            <person name="Hasebe M."/>
            <person name="Maruyama T."/>
            <person name="Minagawa J."/>
            <person name="Obokata J."/>
            <person name="Shigenobu S."/>
        </authorList>
    </citation>
    <scope>NUCLEOTIDE SEQUENCE [LARGE SCALE GENOMIC DNA]</scope>
</reference>
<evidence type="ECO:0000313" key="6">
    <source>
        <dbReference type="EMBL" id="GFN94092.1"/>
    </source>
</evidence>
<dbReference type="InterPro" id="IPR001356">
    <property type="entry name" value="HD"/>
</dbReference>
<dbReference type="InterPro" id="IPR009057">
    <property type="entry name" value="Homeodomain-like_sf"/>
</dbReference>
<feature type="compositionally biased region" description="Polar residues" evidence="3">
    <location>
        <begin position="546"/>
        <end position="558"/>
    </location>
</feature>
<feature type="DNA-binding region" description="Homeobox" evidence="1">
    <location>
        <begin position="289"/>
        <end position="364"/>
    </location>
</feature>
<dbReference type="InterPro" id="IPR044866">
    <property type="entry name" value="HNF_P1"/>
</dbReference>
<dbReference type="SMART" id="SM00389">
    <property type="entry name" value="HOX"/>
    <property type="match status" value="1"/>
</dbReference>
<feature type="domain" description="HNF-p1" evidence="5">
    <location>
        <begin position="4"/>
        <end position="35"/>
    </location>
</feature>
<evidence type="ECO:0000259" key="4">
    <source>
        <dbReference type="PROSITE" id="PS50071"/>
    </source>
</evidence>
<feature type="compositionally biased region" description="Polar residues" evidence="3">
    <location>
        <begin position="430"/>
        <end position="443"/>
    </location>
</feature>
<dbReference type="InterPro" id="IPR006899">
    <property type="entry name" value="HNF-1_N"/>
</dbReference>
<dbReference type="CDD" id="cd00086">
    <property type="entry name" value="homeodomain"/>
    <property type="match status" value="1"/>
</dbReference>
<dbReference type="GO" id="GO:0003691">
    <property type="term" value="F:double-stranded telomeric DNA binding"/>
    <property type="evidence" value="ECO:0007669"/>
    <property type="project" value="InterPro"/>
</dbReference>
<comment type="caution">
    <text evidence="6">The sequence shown here is derived from an EMBL/GenBank/DDBJ whole genome shotgun (WGS) entry which is preliminary data.</text>
</comment>
<dbReference type="InterPro" id="IPR040363">
    <property type="entry name" value="HMBOX1"/>
</dbReference>
<evidence type="ECO:0000259" key="5">
    <source>
        <dbReference type="PROSITE" id="PS51937"/>
    </source>
</evidence>
<sequence>MQMSSNSFSVEQVELIRRLRNSGVTCQQLIEAFQALERIDATFGNTFNSRECSSLQNPRHAGVFSTGSPLVNEGLLTANSSTSALPTSPTSPTSPRALSTTAISHPNINYWPSLRFPGNADHTKRHVALPTTQSFTMPNLNDCSRNLSPRICSPSTHPVAGPSVSVESDQINVSGPGAGSRSQAADLTPDQCLILVQCSSEDKVVDLVKKCLFSADLKPLQQAQDLNVSDSAIQAFLLGDVFSVEPSSRRKLLEWIIGQCHHTEWFTQEMAKLLYFQGYGDGLDVHFTPRRERFTFRERHLDVLEAFWKKKQYPTFEEKEQIANDCNYAMALEVQRHLDDKEKVTHVNVANWFKNKRKEVKRVTKKGDTGGETVKTFLDRLNPNSAGLTGSMGEHLCEYTVLRERLLGQESLSLSNTVSHEAAGMVVPSNPDSSSASNTTPGFSSKEDSHKTMQIVFPSYSNLASSYPVNESTLSKACASTSSEINATSAAAKSSQSQKSQDLVSFSPDSSSTTQSLKISDAPSTVSEDNTAITGKATLPNLGISDLSSQNDPNTVQNSTNFSAELELSLKQELLKIKV</sequence>
<dbReference type="Pfam" id="PF00046">
    <property type="entry name" value="Homeodomain"/>
    <property type="match status" value="1"/>
</dbReference>
<dbReference type="PROSITE" id="PS50071">
    <property type="entry name" value="HOMEOBOX_2"/>
    <property type="match status" value="1"/>
</dbReference>
<organism evidence="6 7">
    <name type="scientific">Plakobranchus ocellatus</name>
    <dbReference type="NCBI Taxonomy" id="259542"/>
    <lineage>
        <taxon>Eukaryota</taxon>
        <taxon>Metazoa</taxon>
        <taxon>Spiralia</taxon>
        <taxon>Lophotrochozoa</taxon>
        <taxon>Mollusca</taxon>
        <taxon>Gastropoda</taxon>
        <taxon>Heterobranchia</taxon>
        <taxon>Euthyneura</taxon>
        <taxon>Panpulmonata</taxon>
        <taxon>Sacoglossa</taxon>
        <taxon>Placobranchoidea</taxon>
        <taxon>Plakobranchidae</taxon>
        <taxon>Plakobranchus</taxon>
    </lineage>
</organism>
<dbReference type="Proteomes" id="UP000735302">
    <property type="component" value="Unassembled WGS sequence"/>
</dbReference>
<dbReference type="SUPFAM" id="SSF46689">
    <property type="entry name" value="Homeodomain-like"/>
    <property type="match status" value="1"/>
</dbReference>
<feature type="compositionally biased region" description="Low complexity" evidence="3">
    <location>
        <begin position="490"/>
        <end position="517"/>
    </location>
</feature>
<feature type="region of interest" description="Disordered" evidence="3">
    <location>
        <begin position="424"/>
        <end position="450"/>
    </location>
</feature>
<feature type="domain" description="Homeobox" evidence="4">
    <location>
        <begin position="287"/>
        <end position="363"/>
    </location>
</feature>
<name>A0AAV3ZHU4_9GAST</name>
<evidence type="ECO:0000256" key="3">
    <source>
        <dbReference type="SAM" id="MobiDB-lite"/>
    </source>
</evidence>
<protein>
    <submittedName>
        <fullName evidence="6">Homeobox-containing protein 1</fullName>
    </submittedName>
</protein>
<dbReference type="Pfam" id="PF04814">
    <property type="entry name" value="HNF-1_N"/>
    <property type="match status" value="1"/>
</dbReference>
<dbReference type="GO" id="GO:0005634">
    <property type="term" value="C:nucleus"/>
    <property type="evidence" value="ECO:0007669"/>
    <property type="project" value="UniProtKB-SubCell"/>
</dbReference>
<keyword evidence="7" id="KW-1185">Reference proteome</keyword>
<feature type="compositionally biased region" description="Polar residues" evidence="3">
    <location>
        <begin position="522"/>
        <end position="533"/>
    </location>
</feature>
<accession>A0AAV3ZHU4</accession>
<dbReference type="PANTHER" id="PTHR14618:SF0">
    <property type="entry name" value="HOMEOBOX-CONTAINING PROTEIN 1"/>
    <property type="match status" value="1"/>
</dbReference>